<dbReference type="Proteomes" id="UP000321886">
    <property type="component" value="Unassembled WGS sequence"/>
</dbReference>
<proteinExistence type="predicted"/>
<comment type="caution">
    <text evidence="1">The sequence shown here is derived from an EMBL/GenBank/DDBJ whole genome shotgun (WGS) entry which is preliminary data.</text>
</comment>
<name>A0A511WQM6_9BACI</name>
<organism evidence="1 2">
    <name type="scientific">Halobacillus faecis</name>
    <dbReference type="NCBI Taxonomy" id="360184"/>
    <lineage>
        <taxon>Bacteria</taxon>
        <taxon>Bacillati</taxon>
        <taxon>Bacillota</taxon>
        <taxon>Bacilli</taxon>
        <taxon>Bacillales</taxon>
        <taxon>Bacillaceae</taxon>
        <taxon>Halobacillus</taxon>
    </lineage>
</organism>
<accession>A0A511WQM6</accession>
<evidence type="ECO:0000313" key="1">
    <source>
        <dbReference type="EMBL" id="GEN52573.1"/>
    </source>
</evidence>
<dbReference type="EMBL" id="BJYD01000006">
    <property type="protein sequence ID" value="GEN52573.1"/>
    <property type="molecule type" value="Genomic_DNA"/>
</dbReference>
<sequence length="70" mass="8255">MPAVVLFLCVSFICSYHTTFFEKVTGGRGISGFWGVYQYLKEYISISSYISVFERIYQDIQRYISLLYKK</sequence>
<protein>
    <submittedName>
        <fullName evidence="1">Uncharacterized protein</fullName>
    </submittedName>
</protein>
<gene>
    <name evidence="1" type="ORF">HFA01_08350</name>
</gene>
<reference evidence="1 2" key="1">
    <citation type="submission" date="2019-07" db="EMBL/GenBank/DDBJ databases">
        <title>Whole genome shotgun sequence of Halobacillus faecis NBRC 103569.</title>
        <authorList>
            <person name="Hosoyama A."/>
            <person name="Uohara A."/>
            <person name="Ohji S."/>
            <person name="Ichikawa N."/>
        </authorList>
    </citation>
    <scope>NUCLEOTIDE SEQUENCE [LARGE SCALE GENOMIC DNA]</scope>
    <source>
        <strain evidence="1 2">NBRC 103569</strain>
    </source>
</reference>
<evidence type="ECO:0000313" key="2">
    <source>
        <dbReference type="Proteomes" id="UP000321886"/>
    </source>
</evidence>
<keyword evidence="2" id="KW-1185">Reference proteome</keyword>
<dbReference type="AlphaFoldDB" id="A0A511WQM6"/>